<keyword evidence="2" id="KW-1185">Reference proteome</keyword>
<reference evidence="1 2" key="1">
    <citation type="submission" date="2021-11" db="EMBL/GenBank/DDBJ databases">
        <authorList>
            <person name="Liang Q."/>
            <person name="Mou H."/>
            <person name="Liu Z."/>
        </authorList>
    </citation>
    <scope>NUCLEOTIDE SEQUENCE [LARGE SCALE GENOMIC DNA]</scope>
    <source>
        <strain evidence="1 2">CHU3</strain>
    </source>
</reference>
<dbReference type="SUPFAM" id="SSF48452">
    <property type="entry name" value="TPR-like"/>
    <property type="match status" value="2"/>
</dbReference>
<sequence length="271" mass="30069">MLGTLAVAYLQADMMQQGLAHAQRAVELAAKSGDALASGWANLRVAQVHGMLGQQERALEFFAQAMRQAESLNDASLQFSVVYNQGWISVEGLLRESPPSDAQLEQALELFLRAQSLADAEANAHSQGICMLNRSRALQGLGRQAQSRDLAAGALQLGRQHGLVQLVVGAQAVLCEWMLREGRADEALQSLLLVRQTLPEEDLLSHLDILRLIVKAKRQLTRYKAALLSFEELHALSLKQARARADLQAWMMRHQHDIEQQRLRTERAVGR</sequence>
<dbReference type="Gene3D" id="1.25.40.10">
    <property type="entry name" value="Tetratricopeptide repeat domain"/>
    <property type="match status" value="2"/>
</dbReference>
<gene>
    <name evidence="1" type="ORF">LNV07_20340</name>
</gene>
<evidence type="ECO:0000313" key="2">
    <source>
        <dbReference type="Proteomes" id="UP001209701"/>
    </source>
</evidence>
<dbReference type="InterPro" id="IPR011990">
    <property type="entry name" value="TPR-like_helical_dom_sf"/>
</dbReference>
<comment type="caution">
    <text evidence="1">The sequence shown here is derived from an EMBL/GenBank/DDBJ whole genome shotgun (WGS) entry which is preliminary data.</text>
</comment>
<evidence type="ECO:0000313" key="1">
    <source>
        <dbReference type="EMBL" id="MCV2370437.1"/>
    </source>
</evidence>
<dbReference type="EMBL" id="JAJIRN010000009">
    <property type="protein sequence ID" value="MCV2370437.1"/>
    <property type="molecule type" value="Genomic_DNA"/>
</dbReference>
<dbReference type="Proteomes" id="UP001209701">
    <property type="component" value="Unassembled WGS sequence"/>
</dbReference>
<name>A0ABT2YKA7_9BURK</name>
<organism evidence="1 2">
    <name type="scientific">Roseateles oligotrophus</name>
    <dbReference type="NCBI Taxonomy" id="1769250"/>
    <lineage>
        <taxon>Bacteria</taxon>
        <taxon>Pseudomonadati</taxon>
        <taxon>Pseudomonadota</taxon>
        <taxon>Betaproteobacteria</taxon>
        <taxon>Burkholderiales</taxon>
        <taxon>Sphaerotilaceae</taxon>
        <taxon>Roseateles</taxon>
    </lineage>
</organism>
<dbReference type="RefSeq" id="WP_318013776.1">
    <property type="nucleotide sequence ID" value="NZ_JAJIRN010000009.1"/>
</dbReference>
<dbReference type="Pfam" id="PF13424">
    <property type="entry name" value="TPR_12"/>
    <property type="match status" value="1"/>
</dbReference>
<proteinExistence type="predicted"/>
<protein>
    <submittedName>
        <fullName evidence="1">Tetratricopeptide repeat protein</fullName>
    </submittedName>
</protein>
<accession>A0ABT2YKA7</accession>